<organism evidence="1 2">
    <name type="scientific">Winogradskyella bathintestinalis</name>
    <dbReference type="NCBI Taxonomy" id="3035208"/>
    <lineage>
        <taxon>Bacteria</taxon>
        <taxon>Pseudomonadati</taxon>
        <taxon>Bacteroidota</taxon>
        <taxon>Flavobacteriia</taxon>
        <taxon>Flavobacteriales</taxon>
        <taxon>Flavobacteriaceae</taxon>
        <taxon>Winogradskyella</taxon>
    </lineage>
</organism>
<evidence type="ECO:0000313" key="2">
    <source>
        <dbReference type="Proteomes" id="UP001231197"/>
    </source>
</evidence>
<proteinExistence type="predicted"/>
<dbReference type="RefSeq" id="WP_290207960.1">
    <property type="nucleotide sequence ID" value="NZ_JASDDK010000018.1"/>
</dbReference>
<protein>
    <submittedName>
        <fullName evidence="1">Uncharacterized protein</fullName>
    </submittedName>
</protein>
<sequence>MTELKNIKNTKSKEWLISISELLSNGNSQSTKTISDLLGNENSKYKRAERTSKFLIPKNENLNYIAINPDLENNEPDKPITYIAFSGKNLNLKLEYLTDLFPKVELIENTYDGGIQLFFNPVDNRFDFTAVSCQIFTEFKKLDELTDLEINGVSFLFQPNKIKTRAGYTMTK</sequence>
<gene>
    <name evidence="1" type="ORF">QMA06_16180</name>
</gene>
<keyword evidence="2" id="KW-1185">Reference proteome</keyword>
<accession>A0ABT7ZZ11</accession>
<evidence type="ECO:0000313" key="1">
    <source>
        <dbReference type="EMBL" id="MDN3494260.1"/>
    </source>
</evidence>
<reference evidence="1 2" key="1">
    <citation type="journal article" date="2023" name="Int. J. Syst. Evol. Microbiol.">
        <title>Winogradskyella bathintestinalis sp. nov., isolated from the intestine of the deep-sea loosejaw dragonfish, Malacosteus niger.</title>
        <authorList>
            <person name="Uniacke-Lowe S."/>
            <person name="Johnson C.N."/>
            <person name="Stanton C."/>
            <person name="Hill C."/>
            <person name="Ross P."/>
        </authorList>
    </citation>
    <scope>NUCLEOTIDE SEQUENCE [LARGE SCALE GENOMIC DNA]</scope>
    <source>
        <strain evidence="1 2">APC 3343</strain>
    </source>
</reference>
<dbReference type="Proteomes" id="UP001231197">
    <property type="component" value="Unassembled WGS sequence"/>
</dbReference>
<comment type="caution">
    <text evidence="1">The sequence shown here is derived from an EMBL/GenBank/DDBJ whole genome shotgun (WGS) entry which is preliminary data.</text>
</comment>
<dbReference type="EMBL" id="JASDDK010000018">
    <property type="protein sequence ID" value="MDN3494260.1"/>
    <property type="molecule type" value="Genomic_DNA"/>
</dbReference>
<name>A0ABT7ZZ11_9FLAO</name>